<sequence>MYTSQTLTTYAYARALATDTILPDPKSRHRATARPSDYTPPPPKQRQKKQGRNEGERAPQGARPHQRDRIGGGRDVHKGQERDERTAGQRTDARTDASAITRATLAEDDNDNESAPPQAHASPVHRMSRAALAKYKDADAEDRHVWGARRRGLRPELDELPQRREGIRFHPVGVTTTRNQGQSRTIKVCDSPH</sequence>
<proteinExistence type="predicted"/>
<comment type="caution">
    <text evidence="2">The sequence shown here is derived from an EMBL/GenBank/DDBJ whole genome shotgun (WGS) entry which is preliminary data.</text>
</comment>
<dbReference type="EMBL" id="JACAZH010000057">
    <property type="protein sequence ID" value="KAF7333252.1"/>
    <property type="molecule type" value="Genomic_DNA"/>
</dbReference>
<protein>
    <submittedName>
        <fullName evidence="2">Uncharacterized protein</fullName>
    </submittedName>
</protein>
<evidence type="ECO:0000313" key="2">
    <source>
        <dbReference type="EMBL" id="KAF7333252.1"/>
    </source>
</evidence>
<feature type="region of interest" description="Disordered" evidence="1">
    <location>
        <begin position="17"/>
        <end position="140"/>
    </location>
</feature>
<evidence type="ECO:0000313" key="3">
    <source>
        <dbReference type="Proteomes" id="UP000623467"/>
    </source>
</evidence>
<reference evidence="2" key="1">
    <citation type="submission" date="2020-05" db="EMBL/GenBank/DDBJ databases">
        <title>Mycena genomes resolve the evolution of fungal bioluminescence.</title>
        <authorList>
            <person name="Tsai I.J."/>
        </authorList>
    </citation>
    <scope>NUCLEOTIDE SEQUENCE</scope>
    <source>
        <strain evidence="2">160909Yilan</strain>
    </source>
</reference>
<dbReference type="AlphaFoldDB" id="A0A8H7CEQ0"/>
<accession>A0A8H7CEQ0</accession>
<feature type="compositionally biased region" description="Basic and acidic residues" evidence="1">
    <location>
        <begin position="65"/>
        <end position="95"/>
    </location>
</feature>
<dbReference type="Proteomes" id="UP000623467">
    <property type="component" value="Unassembled WGS sequence"/>
</dbReference>
<gene>
    <name evidence="2" type="ORF">MSAN_02427300</name>
</gene>
<name>A0A8H7CEQ0_9AGAR</name>
<organism evidence="2 3">
    <name type="scientific">Mycena sanguinolenta</name>
    <dbReference type="NCBI Taxonomy" id="230812"/>
    <lineage>
        <taxon>Eukaryota</taxon>
        <taxon>Fungi</taxon>
        <taxon>Dikarya</taxon>
        <taxon>Basidiomycota</taxon>
        <taxon>Agaricomycotina</taxon>
        <taxon>Agaricomycetes</taxon>
        <taxon>Agaricomycetidae</taxon>
        <taxon>Agaricales</taxon>
        <taxon>Marasmiineae</taxon>
        <taxon>Mycenaceae</taxon>
        <taxon>Mycena</taxon>
    </lineage>
</organism>
<keyword evidence="3" id="KW-1185">Reference proteome</keyword>
<evidence type="ECO:0000256" key="1">
    <source>
        <dbReference type="SAM" id="MobiDB-lite"/>
    </source>
</evidence>